<protein>
    <submittedName>
        <fullName evidence="3">Uncharacterized protein LOC116220796 isoform X1</fullName>
    </submittedName>
</protein>
<feature type="region of interest" description="Disordered" evidence="1">
    <location>
        <begin position="1"/>
        <end position="137"/>
    </location>
</feature>
<feature type="compositionally biased region" description="Polar residues" evidence="1">
    <location>
        <begin position="64"/>
        <end position="76"/>
    </location>
</feature>
<feature type="compositionally biased region" description="Basic and acidic residues" evidence="1">
    <location>
        <begin position="277"/>
        <end position="292"/>
    </location>
</feature>
<feature type="compositionally biased region" description="Low complexity" evidence="1">
    <location>
        <begin position="481"/>
        <end position="493"/>
    </location>
</feature>
<feature type="compositionally biased region" description="Polar residues" evidence="1">
    <location>
        <begin position="465"/>
        <end position="476"/>
    </location>
</feature>
<feature type="region of interest" description="Disordered" evidence="1">
    <location>
        <begin position="268"/>
        <end position="317"/>
    </location>
</feature>
<proteinExistence type="predicted"/>
<name>A0A6P8FNQ1_CLUHA</name>
<feature type="region of interest" description="Disordered" evidence="1">
    <location>
        <begin position="338"/>
        <end position="576"/>
    </location>
</feature>
<evidence type="ECO:0000313" key="2">
    <source>
        <dbReference type="Proteomes" id="UP000515152"/>
    </source>
</evidence>
<feature type="compositionally biased region" description="Gly residues" evidence="1">
    <location>
        <begin position="550"/>
        <end position="559"/>
    </location>
</feature>
<organism evidence="2 3">
    <name type="scientific">Clupea harengus</name>
    <name type="common">Atlantic herring</name>
    <dbReference type="NCBI Taxonomy" id="7950"/>
    <lineage>
        <taxon>Eukaryota</taxon>
        <taxon>Metazoa</taxon>
        <taxon>Chordata</taxon>
        <taxon>Craniata</taxon>
        <taxon>Vertebrata</taxon>
        <taxon>Euteleostomi</taxon>
        <taxon>Actinopterygii</taxon>
        <taxon>Neopterygii</taxon>
        <taxon>Teleostei</taxon>
        <taxon>Clupei</taxon>
        <taxon>Clupeiformes</taxon>
        <taxon>Clupeoidei</taxon>
        <taxon>Clupeidae</taxon>
        <taxon>Clupea</taxon>
    </lineage>
</organism>
<keyword evidence="2" id="KW-1185">Reference proteome</keyword>
<feature type="region of interest" description="Disordered" evidence="1">
    <location>
        <begin position="702"/>
        <end position="737"/>
    </location>
</feature>
<feature type="compositionally biased region" description="Basic and acidic residues" evidence="1">
    <location>
        <begin position="1"/>
        <end position="10"/>
    </location>
</feature>
<dbReference type="GeneID" id="116220796"/>
<dbReference type="OrthoDB" id="8902708at2759"/>
<feature type="compositionally biased region" description="Acidic residues" evidence="1">
    <location>
        <begin position="91"/>
        <end position="114"/>
    </location>
</feature>
<dbReference type="AlphaFoldDB" id="A0A6P8FNQ1"/>
<sequence>MATHQDHCSGKPDSNSEEEDQHRKPKHSGLSPESLSWEDENFPIFTPNTDISKLSKASEENTAEEVQNSPGPSQKQGKIPGYGKFAAFLQDQEENDEDFLDEDALYAPEEEEDNSPGRGQLESSLHSDDAEEDMIPVQNRKVSIPCVETEIPCIFAKQEGEARNLMEEEDAHIATEREMEAEYSTHAHEGGSLISEVRLEAISSNEKQQGTTNVYDERGEARVSVEAQACANMPSIHGPAQEVEIISDKKQVSSCQQDKEAHIFTQQHVSADIATQEQERAHTPKDHKKDMDIPSSAVGNTACPSFEREEVSPKLLEKEEPALTECIQQGESLLHRLHVVQQKQQSPEESEEFSVMTNQPAVFEGNTEALEGGNNLTDPDTNSCGEEKDEDAPSPSQGLEEPQARASVEMQPSHGDEQARASVEMQPNYGDEQARASVEMQPNYGDEQARASGEMQPSHGDDQSDSGVSADSSTCGMQEPQAYAAASTSAAQQLPPGTPAQRKRHESWEPAGSLQSSSNLIGGAEEEEAEQISVQKDPLEGQCSSAGGSVTQGGEGQGSAGKRTEQQINSKVNREEDLVRLGKALGECYVRKFKERRMLFEAFQQVKTAETKPPPLRPKKMLSTSISAFSLSSVSKRQVPEERIRPSVSVMERARSLEQLSQAQELSVPWHRDSGWGNLAESDERDRIIVEGDVTLVHRRRSLRPTHSSESLFGHKVDEKQEEGVGEDEEDEDESSVLHRQNPFFKLRPSLALRPDVARDIRDAREREKELRKLRRGLYGSWKGRRHSRVSGTTTTSQADLGSMEEDYQSRGKLDLVWPPPSPDEKVPQTGDTQEQKPLIPPSQKALLWQRWETGTVNGHVKGED</sequence>
<feature type="compositionally biased region" description="Acidic residues" evidence="1">
    <location>
        <begin position="724"/>
        <end position="735"/>
    </location>
</feature>
<feature type="compositionally biased region" description="Polar residues" evidence="1">
    <location>
        <begin position="374"/>
        <end position="384"/>
    </location>
</feature>
<feature type="compositionally biased region" description="Polar residues" evidence="1">
    <location>
        <begin position="790"/>
        <end position="800"/>
    </location>
</feature>
<feature type="compositionally biased region" description="Basic and acidic residues" evidence="1">
    <location>
        <begin position="713"/>
        <end position="723"/>
    </location>
</feature>
<dbReference type="KEGG" id="char:116220796"/>
<reference evidence="3" key="1">
    <citation type="submission" date="2025-08" db="UniProtKB">
        <authorList>
            <consortium name="RefSeq"/>
        </authorList>
    </citation>
    <scope>IDENTIFICATION</scope>
</reference>
<evidence type="ECO:0000313" key="3">
    <source>
        <dbReference type="RefSeq" id="XP_031425060.1"/>
    </source>
</evidence>
<dbReference type="RefSeq" id="XP_031425060.1">
    <property type="nucleotide sequence ID" value="XM_031569200.1"/>
</dbReference>
<dbReference type="Proteomes" id="UP000515152">
    <property type="component" value="Chromosome 1"/>
</dbReference>
<gene>
    <name evidence="3" type="primary">LOC116220796</name>
</gene>
<evidence type="ECO:0000256" key="1">
    <source>
        <dbReference type="SAM" id="MobiDB-lite"/>
    </source>
</evidence>
<feature type="compositionally biased region" description="Basic and acidic residues" evidence="1">
    <location>
        <begin position="306"/>
        <end position="317"/>
    </location>
</feature>
<accession>A0A6P8FNQ1</accession>
<feature type="region of interest" description="Disordered" evidence="1">
    <location>
        <begin position="784"/>
        <end position="845"/>
    </location>
</feature>